<dbReference type="AlphaFoldDB" id="W7IBP5"/>
<dbReference type="PANTHER" id="PTHR30005:SF0">
    <property type="entry name" value="RETROGRADE REGULATION PROTEIN 2"/>
    <property type="match status" value="1"/>
</dbReference>
<dbReference type="InterPro" id="IPR050273">
    <property type="entry name" value="GppA/Ppx_hydrolase"/>
</dbReference>
<proteinExistence type="predicted"/>
<dbReference type="GO" id="GO:0006606">
    <property type="term" value="P:protein import into nucleus"/>
    <property type="evidence" value="ECO:0007669"/>
    <property type="project" value="EnsemblFungi"/>
</dbReference>
<dbReference type="GO" id="GO:0051219">
    <property type="term" value="F:phosphoprotein binding"/>
    <property type="evidence" value="ECO:0007669"/>
    <property type="project" value="EnsemblFungi"/>
</dbReference>
<dbReference type="Proteomes" id="UP000024837">
    <property type="component" value="Unassembled WGS sequence"/>
</dbReference>
<dbReference type="InterPro" id="IPR057512">
    <property type="entry name" value="RTG2_C"/>
</dbReference>
<accession>W7IBP5</accession>
<evidence type="ECO:0000313" key="4">
    <source>
        <dbReference type="Proteomes" id="UP000024837"/>
    </source>
</evidence>
<reference evidence="3 4" key="1">
    <citation type="submission" date="2013-05" db="EMBL/GenBank/DDBJ databases">
        <title>Drechslerella stenobrocha genome reveals carnivorous origination and mechanical trapping mechanism of predatory fungi.</title>
        <authorList>
            <person name="Liu X."/>
            <person name="Zhang W."/>
            <person name="Liu K."/>
        </authorList>
    </citation>
    <scope>NUCLEOTIDE SEQUENCE [LARGE SCALE GENOMIC DNA]</scope>
    <source>
        <strain evidence="3 4">248</strain>
    </source>
</reference>
<evidence type="ECO:0000259" key="1">
    <source>
        <dbReference type="Pfam" id="PF02541"/>
    </source>
</evidence>
<dbReference type="Gene3D" id="3.30.420.150">
    <property type="entry name" value="Exopolyphosphatase. Domain 2"/>
    <property type="match status" value="1"/>
</dbReference>
<protein>
    <submittedName>
        <fullName evidence="3">Uncharacterized protein</fullName>
    </submittedName>
</protein>
<dbReference type="GO" id="GO:0005737">
    <property type="term" value="C:cytoplasm"/>
    <property type="evidence" value="ECO:0007669"/>
    <property type="project" value="EnsemblFungi"/>
</dbReference>
<dbReference type="SUPFAM" id="SSF53067">
    <property type="entry name" value="Actin-like ATPase domain"/>
    <property type="match status" value="2"/>
</dbReference>
<gene>
    <name evidence="3" type="ORF">DRE_04198</name>
</gene>
<dbReference type="Gene3D" id="3.30.420.40">
    <property type="match status" value="1"/>
</dbReference>
<feature type="domain" description="RTG2 C-terminal" evidence="2">
    <location>
        <begin position="361"/>
        <end position="588"/>
    </location>
</feature>
<name>W7IBP5_9PEZI</name>
<evidence type="ECO:0000313" key="3">
    <source>
        <dbReference type="EMBL" id="EWC46475.1"/>
    </source>
</evidence>
<dbReference type="Pfam" id="PF02541">
    <property type="entry name" value="Ppx-GppA"/>
    <property type="match status" value="1"/>
</dbReference>
<dbReference type="GO" id="GO:0000791">
    <property type="term" value="C:euchromatin"/>
    <property type="evidence" value="ECO:0007669"/>
    <property type="project" value="EnsemblFungi"/>
</dbReference>
<dbReference type="GO" id="GO:0045944">
    <property type="term" value="P:positive regulation of transcription by RNA polymerase II"/>
    <property type="evidence" value="ECO:0007669"/>
    <property type="project" value="EnsemblFungi"/>
</dbReference>
<keyword evidence="4" id="KW-1185">Reference proteome</keyword>
<evidence type="ECO:0000259" key="2">
    <source>
        <dbReference type="Pfam" id="PF23566"/>
    </source>
</evidence>
<dbReference type="GO" id="GO:0031930">
    <property type="term" value="P:mitochondria-nucleus signaling pathway"/>
    <property type="evidence" value="ECO:0007669"/>
    <property type="project" value="EnsemblFungi"/>
</dbReference>
<dbReference type="InterPro" id="IPR003695">
    <property type="entry name" value="Ppx_GppA_N"/>
</dbReference>
<dbReference type="Pfam" id="PF23566">
    <property type="entry name" value="RTG2_C"/>
    <property type="match status" value="1"/>
</dbReference>
<feature type="domain" description="Ppx/GppA phosphatase N-terminal" evidence="1">
    <location>
        <begin position="49"/>
        <end position="354"/>
    </location>
</feature>
<dbReference type="EMBL" id="KI966417">
    <property type="protein sequence ID" value="EWC46475.1"/>
    <property type="molecule type" value="Genomic_DNA"/>
</dbReference>
<sequence length="591" mass="63108">MAVPLLSAPTYAVESTAPEHLYALVDIGSNGIRFSVTSLHPLTSRVLPTLFTDRAGISLYDAQFQYSTAAPVRNPIPDATIAQITTALQRFSTVCASFKVPEDHIRVVATEATRTAPNSAEFRAAVTKAVGWEVELLSKEDEGRVGALGIASSFASVEGLVMDLGGGSTQLSWMISRQGHMKAAESAVSLPFGAAALMKKITTSINAAAVDSVGAGIQQDLSNAVKSLNLPAELEEIAKKRGGYTLYLSGGGFRGFGYLLLGAHDLKPYPIPIINGFSASREHFAHLADSVGTELTPEQQEGLASQFRISGRRASQVPAVAFLVRQLLKSLPAIREVVFCQGGVREGCLFQKLDVPTRGTNPLVAATGIYAPPGAAKIVRLIGDGLPKSTPEVFWLEIVPALANLLNFHSGVAREGRAAAGLHFTTTGLLGGTHGLTHQERALLGLCLCARWGGEVAEAAGGFRTRLEQVVGGELAWWARYVGAVAQAVGAVFPAGIVVDESAAATEHGEHDKRRLTRLSEVDSKLSFFARDQDRKSHLDIVLRVRVTKDDPDTSALMVHKTIEDIAKVGKKKMCEGLGYRRKIAVIWETD</sequence>
<dbReference type="GO" id="GO:0035753">
    <property type="term" value="P:maintenance of DNA trinucleotide repeats"/>
    <property type="evidence" value="ECO:0007669"/>
    <property type="project" value="EnsemblFungi"/>
</dbReference>
<dbReference type="HOGENOM" id="CLU_033165_0_0_1"/>
<organism evidence="3 4">
    <name type="scientific">Drechslerella stenobrocha 248</name>
    <dbReference type="NCBI Taxonomy" id="1043628"/>
    <lineage>
        <taxon>Eukaryota</taxon>
        <taxon>Fungi</taxon>
        <taxon>Dikarya</taxon>
        <taxon>Ascomycota</taxon>
        <taxon>Pezizomycotina</taxon>
        <taxon>Orbiliomycetes</taxon>
        <taxon>Orbiliales</taxon>
        <taxon>Orbiliaceae</taxon>
        <taxon>Drechslerella</taxon>
    </lineage>
</organism>
<dbReference type="PANTHER" id="PTHR30005">
    <property type="entry name" value="EXOPOLYPHOSPHATASE"/>
    <property type="match status" value="1"/>
</dbReference>
<dbReference type="InterPro" id="IPR043129">
    <property type="entry name" value="ATPase_NBD"/>
</dbReference>
<dbReference type="OrthoDB" id="2014654at2759"/>
<dbReference type="FunFam" id="3.30.420.40:FF:000191">
    <property type="entry name" value="Retrograde regulation protein 2"/>
    <property type="match status" value="1"/>
</dbReference>